<evidence type="ECO:0000256" key="1">
    <source>
        <dbReference type="SAM" id="Phobius"/>
    </source>
</evidence>
<feature type="transmembrane region" description="Helical" evidence="1">
    <location>
        <begin position="21"/>
        <end position="42"/>
    </location>
</feature>
<accession>A0A9D1F6G0</accession>
<reference evidence="2" key="2">
    <citation type="journal article" date="2021" name="PeerJ">
        <title>Extensive microbial diversity within the chicken gut microbiome revealed by metagenomics and culture.</title>
        <authorList>
            <person name="Gilroy R."/>
            <person name="Ravi A."/>
            <person name="Getino M."/>
            <person name="Pursley I."/>
            <person name="Horton D.L."/>
            <person name="Alikhan N.F."/>
            <person name="Baker D."/>
            <person name="Gharbi K."/>
            <person name="Hall N."/>
            <person name="Watson M."/>
            <person name="Adriaenssens E.M."/>
            <person name="Foster-Nyarko E."/>
            <person name="Jarju S."/>
            <person name="Secka A."/>
            <person name="Antonio M."/>
            <person name="Oren A."/>
            <person name="Chaudhuri R.R."/>
            <person name="La Ragione R."/>
            <person name="Hildebrand F."/>
            <person name="Pallen M.J."/>
        </authorList>
    </citation>
    <scope>NUCLEOTIDE SEQUENCE</scope>
    <source>
        <strain evidence="2">CHK178-757</strain>
    </source>
</reference>
<evidence type="ECO:0000313" key="3">
    <source>
        <dbReference type="Proteomes" id="UP000823927"/>
    </source>
</evidence>
<evidence type="ECO:0000313" key="2">
    <source>
        <dbReference type="EMBL" id="HIS48047.1"/>
    </source>
</evidence>
<feature type="transmembrane region" description="Helical" evidence="1">
    <location>
        <begin position="181"/>
        <end position="198"/>
    </location>
</feature>
<keyword evidence="1" id="KW-0812">Transmembrane</keyword>
<feature type="transmembrane region" description="Helical" evidence="1">
    <location>
        <begin position="54"/>
        <end position="74"/>
    </location>
</feature>
<dbReference type="Proteomes" id="UP000823927">
    <property type="component" value="Unassembled WGS sequence"/>
</dbReference>
<gene>
    <name evidence="2" type="ORF">IAB46_10965</name>
</gene>
<feature type="transmembrane region" description="Helical" evidence="1">
    <location>
        <begin position="121"/>
        <end position="141"/>
    </location>
</feature>
<keyword evidence="1" id="KW-0472">Membrane</keyword>
<organism evidence="2 3">
    <name type="scientific">Candidatus Scybalocola faecigallinarum</name>
    <dbReference type="NCBI Taxonomy" id="2840941"/>
    <lineage>
        <taxon>Bacteria</taxon>
        <taxon>Bacillati</taxon>
        <taxon>Bacillota</taxon>
        <taxon>Clostridia</taxon>
        <taxon>Lachnospirales</taxon>
        <taxon>Lachnospiraceae</taxon>
        <taxon>Lachnospiraceae incertae sedis</taxon>
        <taxon>Candidatus Scybalocola (ex Gilroy et al. 2021)</taxon>
    </lineage>
</organism>
<feature type="transmembrane region" description="Helical" evidence="1">
    <location>
        <begin position="153"/>
        <end position="174"/>
    </location>
</feature>
<comment type="caution">
    <text evidence="2">The sequence shown here is derived from an EMBL/GenBank/DDBJ whole genome shotgun (WGS) entry which is preliminary data.</text>
</comment>
<dbReference type="AlphaFoldDB" id="A0A9D1F6G0"/>
<feature type="transmembrane region" description="Helical" evidence="1">
    <location>
        <begin position="204"/>
        <end position="220"/>
    </location>
</feature>
<proteinExistence type="predicted"/>
<sequence>MDEKQKEFLENYNRQIHRLGRFTLIVSVVLLVGIPFFFGFLYDAMPSPAGFAAGIAKVAAIYIPVSIAEFLIYVPMLGAGASYLTFITGNVTNLKIPCAINSRDIVGVADNSAESEIVSTLSVATSALVTMAVIFAGVLLITPLQPVLQSPVLAPAFDNVVPALFGALGLKYFLKSPKIAVIPLIVMTLLCVFVPAAISQTSVLLIPAGGLALLIGYILFKQGKL</sequence>
<keyword evidence="1" id="KW-1133">Transmembrane helix</keyword>
<name>A0A9D1F6G0_9FIRM</name>
<dbReference type="EMBL" id="DVIT01000042">
    <property type="protein sequence ID" value="HIS48047.1"/>
    <property type="molecule type" value="Genomic_DNA"/>
</dbReference>
<reference evidence="2" key="1">
    <citation type="submission" date="2020-10" db="EMBL/GenBank/DDBJ databases">
        <authorList>
            <person name="Gilroy R."/>
        </authorList>
    </citation>
    <scope>NUCLEOTIDE SEQUENCE</scope>
    <source>
        <strain evidence="2">CHK178-757</strain>
    </source>
</reference>
<protein>
    <submittedName>
        <fullName evidence="2">Uncharacterized protein</fullName>
    </submittedName>
</protein>